<evidence type="ECO:0000256" key="11">
    <source>
        <dbReference type="ARBA" id="ARBA00023137"/>
    </source>
</evidence>
<dbReference type="InParanoid" id="G5C372"/>
<dbReference type="AlphaFoldDB" id="G5C372"/>
<dbReference type="GO" id="GO:0070161">
    <property type="term" value="C:anchoring junction"/>
    <property type="evidence" value="ECO:0007669"/>
    <property type="project" value="UniProtKB-ARBA"/>
</dbReference>
<evidence type="ECO:0000256" key="10">
    <source>
        <dbReference type="ARBA" id="ARBA00022840"/>
    </source>
</evidence>
<dbReference type="GO" id="GO:0005524">
    <property type="term" value="F:ATP binding"/>
    <property type="evidence" value="ECO:0007669"/>
    <property type="project" value="UniProtKB-KW"/>
</dbReference>
<protein>
    <recommendedName>
        <fullName evidence="14">Dual specificity mitogen-activated protein kinase kinase 1</fullName>
    </recommendedName>
    <alternativeName>
        <fullName evidence="16">ERK activator kinase 1</fullName>
    </alternativeName>
    <alternativeName>
        <fullName evidence="15">MAPK/ERK kinase 1</fullName>
    </alternativeName>
</protein>
<dbReference type="STRING" id="10181.G5C372"/>
<evidence type="ECO:0000313" key="21">
    <source>
        <dbReference type="EMBL" id="EHB15983.1"/>
    </source>
</evidence>
<dbReference type="Proteomes" id="UP000006813">
    <property type="component" value="Unassembled WGS sequence"/>
</dbReference>
<dbReference type="PROSITE" id="PS50011">
    <property type="entry name" value="PROTEIN_KINASE_DOM"/>
    <property type="match status" value="1"/>
</dbReference>
<evidence type="ECO:0000256" key="19">
    <source>
        <dbReference type="ARBA" id="ARBA00051693"/>
    </source>
</evidence>
<dbReference type="GO" id="GO:0004674">
    <property type="term" value="F:protein serine/threonine kinase activity"/>
    <property type="evidence" value="ECO:0007669"/>
    <property type="project" value="UniProtKB-KW"/>
</dbReference>
<organism evidence="21 22">
    <name type="scientific">Heterocephalus glaber</name>
    <name type="common">Naked mole rat</name>
    <dbReference type="NCBI Taxonomy" id="10181"/>
    <lineage>
        <taxon>Eukaryota</taxon>
        <taxon>Metazoa</taxon>
        <taxon>Chordata</taxon>
        <taxon>Craniata</taxon>
        <taxon>Vertebrata</taxon>
        <taxon>Euteleostomi</taxon>
        <taxon>Mammalia</taxon>
        <taxon>Eutheria</taxon>
        <taxon>Euarchontoglires</taxon>
        <taxon>Glires</taxon>
        <taxon>Rodentia</taxon>
        <taxon>Hystricomorpha</taxon>
        <taxon>Bathyergidae</taxon>
        <taxon>Heterocephalus</taxon>
    </lineage>
</organism>
<comment type="catalytic activity">
    <reaction evidence="17">
        <text>L-seryl-[protein] + ATP = O-phospho-L-seryl-[protein] + ADP + H(+)</text>
        <dbReference type="Rhea" id="RHEA:17989"/>
        <dbReference type="Rhea" id="RHEA-COMP:9863"/>
        <dbReference type="Rhea" id="RHEA-COMP:11604"/>
        <dbReference type="ChEBI" id="CHEBI:15378"/>
        <dbReference type="ChEBI" id="CHEBI:29999"/>
        <dbReference type="ChEBI" id="CHEBI:30616"/>
        <dbReference type="ChEBI" id="CHEBI:83421"/>
        <dbReference type="ChEBI" id="CHEBI:456216"/>
        <dbReference type="EC" id="2.7.12.2"/>
    </reaction>
</comment>
<keyword evidence="8" id="KW-0547">Nucleotide-binding</keyword>
<dbReference type="GO" id="GO:0004713">
    <property type="term" value="F:protein tyrosine kinase activity"/>
    <property type="evidence" value="ECO:0007669"/>
    <property type="project" value="UniProtKB-KW"/>
</dbReference>
<evidence type="ECO:0000256" key="5">
    <source>
        <dbReference type="ARBA" id="ARBA00022527"/>
    </source>
</evidence>
<dbReference type="PANTHER" id="PTHR47448">
    <property type="entry name" value="DUAL SPECIFICITY MITOGEN-ACTIVATED PROTEIN KINASE KINASE DSOR1-LIKE PROTEIN"/>
    <property type="match status" value="1"/>
</dbReference>
<evidence type="ECO:0000256" key="17">
    <source>
        <dbReference type="ARBA" id="ARBA00049014"/>
    </source>
</evidence>
<comment type="catalytic activity">
    <reaction evidence="19">
        <text>L-tyrosyl-[protein] + ATP = O-phospho-L-tyrosyl-[protein] + ADP + H(+)</text>
        <dbReference type="Rhea" id="RHEA:10596"/>
        <dbReference type="Rhea" id="RHEA-COMP:10136"/>
        <dbReference type="Rhea" id="RHEA-COMP:20101"/>
        <dbReference type="ChEBI" id="CHEBI:15378"/>
        <dbReference type="ChEBI" id="CHEBI:30616"/>
        <dbReference type="ChEBI" id="CHEBI:46858"/>
        <dbReference type="ChEBI" id="CHEBI:61978"/>
        <dbReference type="ChEBI" id="CHEBI:456216"/>
        <dbReference type="EC" id="2.7.12.2"/>
    </reaction>
</comment>
<gene>
    <name evidence="21" type="ORF">GW7_02170</name>
</gene>
<evidence type="ECO:0000256" key="13">
    <source>
        <dbReference type="ARBA" id="ARBA00023242"/>
    </source>
</evidence>
<reference evidence="21 22" key="1">
    <citation type="journal article" date="2011" name="Nature">
        <title>Genome sequencing reveals insights into physiology and longevity of the naked mole rat.</title>
        <authorList>
            <person name="Kim E.B."/>
            <person name="Fang X."/>
            <person name="Fushan A.A."/>
            <person name="Huang Z."/>
            <person name="Lobanov A.V."/>
            <person name="Han L."/>
            <person name="Marino S.M."/>
            <person name="Sun X."/>
            <person name="Turanov A.A."/>
            <person name="Yang P."/>
            <person name="Yim S.H."/>
            <person name="Zhao X."/>
            <person name="Kasaikina M.V."/>
            <person name="Stoletzki N."/>
            <person name="Peng C."/>
            <person name="Polak P."/>
            <person name="Xiong Z."/>
            <person name="Kiezun A."/>
            <person name="Zhu Y."/>
            <person name="Chen Y."/>
            <person name="Kryukov G.V."/>
            <person name="Zhang Q."/>
            <person name="Peshkin L."/>
            <person name="Yang L."/>
            <person name="Bronson R.T."/>
            <person name="Buffenstein R."/>
            <person name="Wang B."/>
            <person name="Han C."/>
            <person name="Li Q."/>
            <person name="Chen L."/>
            <person name="Zhao W."/>
            <person name="Sunyaev S.R."/>
            <person name="Park T.J."/>
            <person name="Zhang G."/>
            <person name="Wang J."/>
            <person name="Gladyshev V.N."/>
        </authorList>
    </citation>
    <scope>NUCLEOTIDE SEQUENCE [LARGE SCALE GENOMIC DNA]</scope>
</reference>
<keyword evidence="4" id="KW-0963">Cytoplasm</keyword>
<evidence type="ECO:0000256" key="3">
    <source>
        <dbReference type="ARBA" id="ARBA00004317"/>
    </source>
</evidence>
<accession>G5C372</accession>
<dbReference type="GO" id="GO:0004708">
    <property type="term" value="F:MAP kinase kinase activity"/>
    <property type="evidence" value="ECO:0007669"/>
    <property type="project" value="UniProtKB-EC"/>
</dbReference>
<proteinExistence type="predicted"/>
<evidence type="ECO:0000256" key="9">
    <source>
        <dbReference type="ARBA" id="ARBA00022777"/>
    </source>
</evidence>
<comment type="catalytic activity">
    <reaction evidence="18">
        <text>L-threonyl-[protein] + ATP = O-phospho-L-threonyl-[protein] + ADP + H(+)</text>
        <dbReference type="Rhea" id="RHEA:46608"/>
        <dbReference type="Rhea" id="RHEA-COMP:11060"/>
        <dbReference type="Rhea" id="RHEA-COMP:11605"/>
        <dbReference type="ChEBI" id="CHEBI:15378"/>
        <dbReference type="ChEBI" id="CHEBI:30013"/>
        <dbReference type="ChEBI" id="CHEBI:30616"/>
        <dbReference type="ChEBI" id="CHEBI:61977"/>
        <dbReference type="ChEBI" id="CHEBI:456216"/>
        <dbReference type="EC" id="2.7.12.2"/>
    </reaction>
</comment>
<comment type="subcellular location">
    <subcellularLocation>
        <location evidence="2">Cytoplasm</location>
        <location evidence="2">Cytoskeleton</location>
        <location evidence="2">Microtubule organizing center</location>
        <location evidence="2">Centrosome</location>
    </subcellularLocation>
    <subcellularLocation>
        <location evidence="3">Cytoplasm</location>
        <location evidence="3">Cytoskeleton</location>
        <location evidence="3">Microtubule organizing center</location>
        <location evidence="3">Spindle pole body</location>
    </subcellularLocation>
    <subcellularLocation>
        <location evidence="1">Nucleus</location>
    </subcellularLocation>
</comment>
<keyword evidence="11" id="KW-0829">Tyrosine-protein kinase</keyword>
<evidence type="ECO:0000256" key="14">
    <source>
        <dbReference type="ARBA" id="ARBA00040618"/>
    </source>
</evidence>
<keyword evidence="7" id="KW-0808">Transferase</keyword>
<keyword evidence="13" id="KW-0539">Nucleus</keyword>
<dbReference type="InterPro" id="IPR011009">
    <property type="entry name" value="Kinase-like_dom_sf"/>
</dbReference>
<dbReference type="InterPro" id="IPR000719">
    <property type="entry name" value="Prot_kinase_dom"/>
</dbReference>
<evidence type="ECO:0000256" key="4">
    <source>
        <dbReference type="ARBA" id="ARBA00022490"/>
    </source>
</evidence>
<evidence type="ECO:0000256" key="12">
    <source>
        <dbReference type="ARBA" id="ARBA00023212"/>
    </source>
</evidence>
<keyword evidence="9 21" id="KW-0418">Kinase</keyword>
<evidence type="ECO:0000256" key="1">
    <source>
        <dbReference type="ARBA" id="ARBA00004123"/>
    </source>
</evidence>
<keyword evidence="10" id="KW-0067">ATP-binding</keyword>
<name>G5C372_HETGA</name>
<evidence type="ECO:0000256" key="15">
    <source>
        <dbReference type="ARBA" id="ARBA00042276"/>
    </source>
</evidence>
<dbReference type="SUPFAM" id="SSF56112">
    <property type="entry name" value="Protein kinase-like (PK-like)"/>
    <property type="match status" value="1"/>
</dbReference>
<dbReference type="GO" id="GO:0031982">
    <property type="term" value="C:vesicle"/>
    <property type="evidence" value="ECO:0007669"/>
    <property type="project" value="UniProtKB-ARBA"/>
</dbReference>
<evidence type="ECO:0000256" key="6">
    <source>
        <dbReference type="ARBA" id="ARBA00022553"/>
    </source>
</evidence>
<evidence type="ECO:0000256" key="8">
    <source>
        <dbReference type="ARBA" id="ARBA00022741"/>
    </source>
</evidence>
<evidence type="ECO:0000313" key="22">
    <source>
        <dbReference type="Proteomes" id="UP000006813"/>
    </source>
</evidence>
<dbReference type="GO" id="GO:0005739">
    <property type="term" value="C:mitochondrion"/>
    <property type="evidence" value="ECO:0007669"/>
    <property type="project" value="UniProtKB-ARBA"/>
</dbReference>
<keyword evidence="6" id="KW-0597">Phosphoprotein</keyword>
<sequence>MAQKFIHPEIKLALQNQITCELQVPHENNLPYFMDLYRAFCSDGEVSICMQHMDVKVCDLGVSRQLISSMSTPTWAPGPACPQKDSKAQSNIWSMGLSLMEMTVGRCPIPSLDIKELELIFGCQVEGDMAETASGLRTLESPLHLYGKDSPHPMAVSELLSYIVKEPPPKLPSGVFSLEFQDFVNKCLI</sequence>
<feature type="domain" description="Protein kinase" evidence="20">
    <location>
        <begin position="1"/>
        <end position="189"/>
    </location>
</feature>
<keyword evidence="12" id="KW-0206">Cytoskeleton</keyword>
<evidence type="ECO:0000256" key="18">
    <source>
        <dbReference type="ARBA" id="ARBA00049299"/>
    </source>
</evidence>
<evidence type="ECO:0000256" key="2">
    <source>
        <dbReference type="ARBA" id="ARBA00004300"/>
    </source>
</evidence>
<evidence type="ECO:0000259" key="20">
    <source>
        <dbReference type="PROSITE" id="PS50011"/>
    </source>
</evidence>
<dbReference type="Gene3D" id="1.10.510.10">
    <property type="entry name" value="Transferase(Phosphotransferase) domain 1"/>
    <property type="match status" value="1"/>
</dbReference>
<evidence type="ECO:0000256" key="16">
    <source>
        <dbReference type="ARBA" id="ARBA00042350"/>
    </source>
</evidence>
<dbReference type="EMBL" id="JH173148">
    <property type="protein sequence ID" value="EHB15983.1"/>
    <property type="molecule type" value="Genomic_DNA"/>
</dbReference>
<dbReference type="PANTHER" id="PTHR47448:SF2">
    <property type="entry name" value="MITOGEN-ACTIVATED PROTEIN KINASE KINASE 1"/>
    <property type="match status" value="1"/>
</dbReference>
<dbReference type="InterPro" id="IPR050915">
    <property type="entry name" value="MAP_kinase_kinase"/>
</dbReference>
<evidence type="ECO:0000256" key="7">
    <source>
        <dbReference type="ARBA" id="ARBA00022679"/>
    </source>
</evidence>
<keyword evidence="5" id="KW-0723">Serine/threonine-protein kinase</keyword>